<sequence>MDIGRKIISLREKRGWTQRELANRVNLNVSVMNRIESNERPVKDSELLNLAIVLEVSTDYLLGRTDTLKPTSRPQDDETTFHAFINDPELGVWYKELPQSSEEELRKLRTIWEVIKSEQKK</sequence>
<evidence type="ECO:0000313" key="3">
    <source>
        <dbReference type="EMBL" id="MEX3743544.1"/>
    </source>
</evidence>
<dbReference type="EMBL" id="JBFRHK010000001">
    <property type="protein sequence ID" value="MEX3743544.1"/>
    <property type="molecule type" value="Genomic_DNA"/>
</dbReference>
<dbReference type="Pfam" id="PF01381">
    <property type="entry name" value="HTH_3"/>
    <property type="match status" value="1"/>
</dbReference>
<feature type="domain" description="HTH cro/C1-type" evidence="2">
    <location>
        <begin position="7"/>
        <end position="61"/>
    </location>
</feature>
<dbReference type="RefSeq" id="WP_368634594.1">
    <property type="nucleotide sequence ID" value="NZ_JBFRHK010000001.1"/>
</dbReference>
<protein>
    <submittedName>
        <fullName evidence="3">Helix-turn-helix domain-containing protein</fullName>
    </submittedName>
</protein>
<evidence type="ECO:0000256" key="1">
    <source>
        <dbReference type="ARBA" id="ARBA00023125"/>
    </source>
</evidence>
<dbReference type="Gene3D" id="1.10.260.40">
    <property type="entry name" value="lambda repressor-like DNA-binding domains"/>
    <property type="match status" value="1"/>
</dbReference>
<dbReference type="InterPro" id="IPR010982">
    <property type="entry name" value="Lambda_DNA-bd_dom_sf"/>
</dbReference>
<gene>
    <name evidence="3" type="ORF">AB1300_00180</name>
</gene>
<comment type="caution">
    <text evidence="3">The sequence shown here is derived from an EMBL/GenBank/DDBJ whole genome shotgun (WGS) entry which is preliminary data.</text>
</comment>
<dbReference type="CDD" id="cd00093">
    <property type="entry name" value="HTH_XRE"/>
    <property type="match status" value="1"/>
</dbReference>
<evidence type="ECO:0000313" key="4">
    <source>
        <dbReference type="Proteomes" id="UP001558534"/>
    </source>
</evidence>
<dbReference type="SUPFAM" id="SSF47413">
    <property type="entry name" value="lambda repressor-like DNA-binding domains"/>
    <property type="match status" value="1"/>
</dbReference>
<evidence type="ECO:0000259" key="2">
    <source>
        <dbReference type="PROSITE" id="PS50943"/>
    </source>
</evidence>
<reference evidence="3 4" key="1">
    <citation type="submission" date="2024-07" db="EMBL/GenBank/DDBJ databases">
        <title>Characterization of a bacterium isolated from hydrolysated instant sea cucumber by whole-genome sequencing and metabolomics.</title>
        <authorList>
            <person name="Luo X."/>
            <person name="Zhang Z."/>
            <person name="Zheng Z."/>
            <person name="Zhang W."/>
            <person name="Ming T."/>
            <person name="Jiao L."/>
            <person name="Su X."/>
            <person name="Kong F."/>
            <person name="Xu J."/>
        </authorList>
    </citation>
    <scope>NUCLEOTIDE SEQUENCE [LARGE SCALE GENOMIC DNA]</scope>
    <source>
        <strain evidence="3 4">XL-2024</strain>
    </source>
</reference>
<organism evidence="3 4">
    <name type="scientific">Lysinibacillus xylanilyticus</name>
    <dbReference type="NCBI Taxonomy" id="582475"/>
    <lineage>
        <taxon>Bacteria</taxon>
        <taxon>Bacillati</taxon>
        <taxon>Bacillota</taxon>
        <taxon>Bacilli</taxon>
        <taxon>Bacillales</taxon>
        <taxon>Bacillaceae</taxon>
        <taxon>Lysinibacillus</taxon>
    </lineage>
</organism>
<dbReference type="PROSITE" id="PS50943">
    <property type="entry name" value="HTH_CROC1"/>
    <property type="match status" value="1"/>
</dbReference>
<accession>A0ABV3VSP3</accession>
<dbReference type="InterPro" id="IPR050807">
    <property type="entry name" value="TransReg_Diox_bact_type"/>
</dbReference>
<dbReference type="PANTHER" id="PTHR46797:SF1">
    <property type="entry name" value="METHYLPHOSPHONATE SYNTHASE"/>
    <property type="match status" value="1"/>
</dbReference>
<keyword evidence="4" id="KW-1185">Reference proteome</keyword>
<dbReference type="Proteomes" id="UP001558534">
    <property type="component" value="Unassembled WGS sequence"/>
</dbReference>
<keyword evidence="1" id="KW-0238">DNA-binding</keyword>
<dbReference type="PANTHER" id="PTHR46797">
    <property type="entry name" value="HTH-TYPE TRANSCRIPTIONAL REGULATOR"/>
    <property type="match status" value="1"/>
</dbReference>
<dbReference type="SMART" id="SM00530">
    <property type="entry name" value="HTH_XRE"/>
    <property type="match status" value="1"/>
</dbReference>
<dbReference type="InterPro" id="IPR001387">
    <property type="entry name" value="Cro/C1-type_HTH"/>
</dbReference>
<name>A0ABV3VSP3_9BACI</name>
<proteinExistence type="predicted"/>